<gene>
    <name evidence="1" type="ORF">VSVS05_00965</name>
</gene>
<dbReference type="Proteomes" id="UP000092528">
    <property type="component" value="Chromosome 1"/>
</dbReference>
<protein>
    <submittedName>
        <fullName evidence="1">Uncharacterized protein</fullName>
    </submittedName>
</protein>
<proteinExistence type="predicted"/>
<organism evidence="1 2">
    <name type="scientific">Vibrio scophthalmi</name>
    <dbReference type="NCBI Taxonomy" id="45658"/>
    <lineage>
        <taxon>Bacteria</taxon>
        <taxon>Pseudomonadati</taxon>
        <taxon>Pseudomonadota</taxon>
        <taxon>Gammaproteobacteria</taxon>
        <taxon>Vibrionales</taxon>
        <taxon>Vibrionaceae</taxon>
        <taxon>Vibrio</taxon>
    </lineage>
</organism>
<accession>A0A1B1NPV2</accession>
<evidence type="ECO:0000313" key="2">
    <source>
        <dbReference type="Proteomes" id="UP000092528"/>
    </source>
</evidence>
<evidence type="ECO:0000313" key="1">
    <source>
        <dbReference type="EMBL" id="ANU36092.1"/>
    </source>
</evidence>
<dbReference type="EMBL" id="CP016414">
    <property type="protein sequence ID" value="ANU36092.1"/>
    <property type="molecule type" value="Genomic_DNA"/>
</dbReference>
<dbReference type="KEGG" id="vsc:VSVS12_02004"/>
<name>A0A1B1NPV2_9VIBR</name>
<reference evidence="1 2" key="1">
    <citation type="submission" date="2016-07" db="EMBL/GenBank/DDBJ databases">
        <title>Genome sequencing of Vibrio scophthalmi strain VS-05, an isolated from Paralichthys olivaceus.</title>
        <authorList>
            <person name="Han H.-J."/>
        </authorList>
    </citation>
    <scope>NUCLEOTIDE SEQUENCE [LARGE SCALE GENOMIC DNA]</scope>
    <source>
        <strain evidence="1 2">VS-05</strain>
    </source>
</reference>
<sequence length="174" mass="19638">MVFKVDMKALWLFSLLYALLLSSAVKAESIASYPVGWQFWPIVKESILYPENSDLPLDTTLFAQETFRAYSWINNGEGTSLTIRVHPSKIKQYLNRGPYSDGPTVVAISEDPSIIWVTEHIGSEPIYGSYNRKGEDISHTHPTLKSDYCTSCHTSYKDICHHGVCSVFGSRLEK</sequence>
<dbReference type="AlphaFoldDB" id="A0A1B1NPV2"/>
<keyword evidence="2" id="KW-1185">Reference proteome</keyword>
<dbReference type="PATRIC" id="fig|45658.6.peg.1969"/>